<proteinExistence type="predicted"/>
<organism evidence="2 3">
    <name type="scientific">Bagarius yarrelli</name>
    <name type="common">Goonch</name>
    <name type="synonym">Bagrus yarrelli</name>
    <dbReference type="NCBI Taxonomy" id="175774"/>
    <lineage>
        <taxon>Eukaryota</taxon>
        <taxon>Metazoa</taxon>
        <taxon>Chordata</taxon>
        <taxon>Craniata</taxon>
        <taxon>Vertebrata</taxon>
        <taxon>Euteleostomi</taxon>
        <taxon>Actinopterygii</taxon>
        <taxon>Neopterygii</taxon>
        <taxon>Teleostei</taxon>
        <taxon>Ostariophysi</taxon>
        <taxon>Siluriformes</taxon>
        <taxon>Sisoridae</taxon>
        <taxon>Sisorinae</taxon>
        <taxon>Bagarius</taxon>
    </lineage>
</organism>
<dbReference type="Proteomes" id="UP000319801">
    <property type="component" value="Unassembled WGS sequence"/>
</dbReference>
<dbReference type="EMBL" id="VCAZ01000006">
    <property type="protein sequence ID" value="TSK22703.1"/>
    <property type="molecule type" value="Genomic_DNA"/>
</dbReference>
<evidence type="ECO:0000313" key="2">
    <source>
        <dbReference type="EMBL" id="TSK22703.1"/>
    </source>
</evidence>
<keyword evidence="3" id="KW-1185">Reference proteome</keyword>
<gene>
    <name evidence="2" type="ORF">Baya_2061</name>
</gene>
<protein>
    <submittedName>
        <fullName evidence="2">Uncharacterized protein</fullName>
    </submittedName>
</protein>
<name>A0A556TMW2_BAGYA</name>
<evidence type="ECO:0000256" key="1">
    <source>
        <dbReference type="SAM" id="MobiDB-lite"/>
    </source>
</evidence>
<comment type="caution">
    <text evidence="2">The sequence shown here is derived from an EMBL/GenBank/DDBJ whole genome shotgun (WGS) entry which is preliminary data.</text>
</comment>
<dbReference type="AlphaFoldDB" id="A0A556TMW2"/>
<feature type="region of interest" description="Disordered" evidence="1">
    <location>
        <begin position="37"/>
        <end position="79"/>
    </location>
</feature>
<sequence length="155" mass="16996">MAGVSFSRSFRTLSGSELGLSDQLAFKDMKGASISAATPFSHTKRKQTARQAQRAGESRALENTAAMQSQSSETQRERTPMSISFSHLNIFSQHGLKAPESEIIQALEVQPLNCCTSTTTAAKIVAKAVTPWLMLQPRSHAHKLTRIFQHTLSHT</sequence>
<reference evidence="2 3" key="1">
    <citation type="journal article" date="2019" name="Genome Biol. Evol.">
        <title>Whole-Genome Sequencing of the Giant Devil Catfish, Bagarius yarrelli.</title>
        <authorList>
            <person name="Jiang W."/>
            <person name="Lv Y."/>
            <person name="Cheng L."/>
            <person name="Yang K."/>
            <person name="Chao B."/>
            <person name="Wang X."/>
            <person name="Li Y."/>
            <person name="Pan X."/>
            <person name="You X."/>
            <person name="Zhang Y."/>
            <person name="Yang J."/>
            <person name="Li J."/>
            <person name="Zhang X."/>
            <person name="Liu S."/>
            <person name="Sun C."/>
            <person name="Yang J."/>
            <person name="Shi Q."/>
        </authorList>
    </citation>
    <scope>NUCLEOTIDE SEQUENCE [LARGE SCALE GENOMIC DNA]</scope>
    <source>
        <strain evidence="2">JWS20170419001</strain>
        <tissue evidence="2">Muscle</tissue>
    </source>
</reference>
<accession>A0A556TMW2</accession>
<evidence type="ECO:0000313" key="3">
    <source>
        <dbReference type="Proteomes" id="UP000319801"/>
    </source>
</evidence>